<keyword evidence="3" id="KW-0698">rRNA processing</keyword>
<keyword evidence="10" id="KW-1185">Reference proteome</keyword>
<evidence type="ECO:0000256" key="4">
    <source>
        <dbReference type="ARBA" id="ARBA00022574"/>
    </source>
</evidence>
<dbReference type="InterPro" id="IPR053826">
    <property type="entry name" value="WDR75"/>
</dbReference>
<dbReference type="Pfam" id="PF23769">
    <property type="entry name" value="Beta-prop_WDR75_2nd"/>
    <property type="match status" value="1"/>
</dbReference>
<protein>
    <submittedName>
        <fullName evidence="9">9290_t:CDS:1</fullName>
    </submittedName>
</protein>
<dbReference type="Proteomes" id="UP000789706">
    <property type="component" value="Unassembled WGS sequence"/>
</dbReference>
<dbReference type="AlphaFoldDB" id="A0A9N9BF55"/>
<dbReference type="GO" id="GO:0003723">
    <property type="term" value="F:RNA binding"/>
    <property type="evidence" value="ECO:0007669"/>
    <property type="project" value="InterPro"/>
</dbReference>
<accession>A0A9N9BF55</accession>
<evidence type="ECO:0000259" key="8">
    <source>
        <dbReference type="Pfam" id="PF23769"/>
    </source>
</evidence>
<dbReference type="SUPFAM" id="SSF50978">
    <property type="entry name" value="WD40 repeat-like"/>
    <property type="match status" value="1"/>
</dbReference>
<organism evidence="9 10">
    <name type="scientific">Diversispora eburnea</name>
    <dbReference type="NCBI Taxonomy" id="1213867"/>
    <lineage>
        <taxon>Eukaryota</taxon>
        <taxon>Fungi</taxon>
        <taxon>Fungi incertae sedis</taxon>
        <taxon>Mucoromycota</taxon>
        <taxon>Glomeromycotina</taxon>
        <taxon>Glomeromycetes</taxon>
        <taxon>Diversisporales</taxon>
        <taxon>Diversisporaceae</taxon>
        <taxon>Diversispora</taxon>
    </lineage>
</organism>
<evidence type="ECO:0000256" key="3">
    <source>
        <dbReference type="ARBA" id="ARBA00022552"/>
    </source>
</evidence>
<dbReference type="GO" id="GO:2000234">
    <property type="term" value="P:positive regulation of rRNA processing"/>
    <property type="evidence" value="ECO:0007669"/>
    <property type="project" value="TreeGrafter"/>
</dbReference>
<feature type="domain" description="WD repeat-containing protein 75 second beta-propeller" evidence="8">
    <location>
        <begin position="7"/>
        <end position="98"/>
    </location>
</feature>
<keyword evidence="4" id="KW-0853">WD repeat</keyword>
<dbReference type="GO" id="GO:0032040">
    <property type="term" value="C:small-subunit processome"/>
    <property type="evidence" value="ECO:0007669"/>
    <property type="project" value="InterPro"/>
</dbReference>
<dbReference type="EMBL" id="CAJVPK010000950">
    <property type="protein sequence ID" value="CAG8561652.1"/>
    <property type="molecule type" value="Genomic_DNA"/>
</dbReference>
<dbReference type="PANTHER" id="PTHR44215:SF1">
    <property type="entry name" value="WD REPEAT-CONTAINING PROTEIN 75"/>
    <property type="match status" value="1"/>
</dbReference>
<evidence type="ECO:0000256" key="6">
    <source>
        <dbReference type="ARBA" id="ARBA00023163"/>
    </source>
</evidence>
<gene>
    <name evidence="9" type="ORF">DEBURN_LOCUS7620</name>
</gene>
<dbReference type="GO" id="GO:0006364">
    <property type="term" value="P:rRNA processing"/>
    <property type="evidence" value="ECO:0007669"/>
    <property type="project" value="UniProtKB-KW"/>
</dbReference>
<keyword evidence="6" id="KW-0804">Transcription</keyword>
<evidence type="ECO:0000256" key="2">
    <source>
        <dbReference type="ARBA" id="ARBA00022517"/>
    </source>
</evidence>
<evidence type="ECO:0000313" key="10">
    <source>
        <dbReference type="Proteomes" id="UP000789706"/>
    </source>
</evidence>
<comment type="subcellular location">
    <subcellularLocation>
        <location evidence="1">Nucleus</location>
        <location evidence="1">Nucleolus</location>
    </subcellularLocation>
</comment>
<dbReference type="OrthoDB" id="4096at2759"/>
<dbReference type="GO" id="GO:0045943">
    <property type="term" value="P:positive regulation of transcription by RNA polymerase I"/>
    <property type="evidence" value="ECO:0007669"/>
    <property type="project" value="InterPro"/>
</dbReference>
<sequence>MFLPEKVINWECFFVGSYRLETPSMATYSKGGSIFVIAYGSIITLWDSRLNVIDYSLPLIPNDGTVKHLAFTNDLPFLVTTTERHLSVFNLLTCTIHHLAVDPKNSSSVVACNNERLGEVTFQLQFIM</sequence>
<comment type="caution">
    <text evidence="9">The sequence shown here is derived from an EMBL/GenBank/DDBJ whole genome shotgun (WGS) entry which is preliminary data.</text>
</comment>
<keyword evidence="5" id="KW-0677">Repeat</keyword>
<dbReference type="PANTHER" id="PTHR44215">
    <property type="entry name" value="WD REPEAT-CONTAINING PROTEIN 75"/>
    <property type="match status" value="1"/>
</dbReference>
<reference evidence="9" key="1">
    <citation type="submission" date="2021-06" db="EMBL/GenBank/DDBJ databases">
        <authorList>
            <person name="Kallberg Y."/>
            <person name="Tangrot J."/>
            <person name="Rosling A."/>
        </authorList>
    </citation>
    <scope>NUCLEOTIDE SEQUENCE</scope>
    <source>
        <strain evidence="9">AZ414A</strain>
    </source>
</reference>
<name>A0A9N9BF55_9GLOM</name>
<dbReference type="InterPro" id="IPR057644">
    <property type="entry name" value="Beta-prop_WDR75_2nd"/>
</dbReference>
<dbReference type="InterPro" id="IPR036322">
    <property type="entry name" value="WD40_repeat_dom_sf"/>
</dbReference>
<evidence type="ECO:0000313" key="9">
    <source>
        <dbReference type="EMBL" id="CAG8561652.1"/>
    </source>
</evidence>
<evidence type="ECO:0000256" key="7">
    <source>
        <dbReference type="ARBA" id="ARBA00023242"/>
    </source>
</evidence>
<evidence type="ECO:0000256" key="5">
    <source>
        <dbReference type="ARBA" id="ARBA00022737"/>
    </source>
</evidence>
<keyword evidence="2" id="KW-0690">Ribosome biogenesis</keyword>
<evidence type="ECO:0000256" key="1">
    <source>
        <dbReference type="ARBA" id="ARBA00004604"/>
    </source>
</evidence>
<proteinExistence type="predicted"/>
<keyword evidence="7" id="KW-0539">Nucleus</keyword>